<dbReference type="RefSeq" id="WP_400186114.1">
    <property type="nucleotide sequence ID" value="NZ_JBGORX010000001.1"/>
</dbReference>
<dbReference type="Pfam" id="PF21076">
    <property type="entry name" value="GDH_ACT2"/>
    <property type="match status" value="1"/>
</dbReference>
<proteinExistence type="predicted"/>
<reference evidence="7 8" key="1">
    <citation type="submission" date="2024-08" db="EMBL/GenBank/DDBJ databases">
        <title>Draft Genome Sequence of Legionella lytica strain DSB2004, Isolated From a Fire Sprinkler System.</title>
        <authorList>
            <person name="Everhart A.D."/>
            <person name="Kidane D.T."/>
            <person name="Farone A.L."/>
            <person name="Farone M.B."/>
        </authorList>
    </citation>
    <scope>NUCLEOTIDE SEQUENCE [LARGE SCALE GENOMIC DNA]</scope>
    <source>
        <strain evidence="7 8">DSB2004</strain>
    </source>
</reference>
<organism evidence="7 8">
    <name type="scientific">Legionella lytica</name>
    <dbReference type="NCBI Taxonomy" id="96232"/>
    <lineage>
        <taxon>Bacteria</taxon>
        <taxon>Pseudomonadati</taxon>
        <taxon>Pseudomonadota</taxon>
        <taxon>Gammaproteobacteria</taxon>
        <taxon>Legionellales</taxon>
        <taxon>Legionellaceae</taxon>
        <taxon>Legionella</taxon>
    </lineage>
</organism>
<keyword evidence="8" id="KW-1185">Reference proteome</keyword>
<dbReference type="SUPFAM" id="SSF51735">
    <property type="entry name" value="NAD(P)-binding Rossmann-fold domains"/>
    <property type="match status" value="1"/>
</dbReference>
<name>A0ABW8D434_9GAMM</name>
<dbReference type="SUPFAM" id="SSF53223">
    <property type="entry name" value="Aminoacid dehydrogenase-like, N-terminal domain"/>
    <property type="match status" value="1"/>
</dbReference>
<dbReference type="InterPro" id="IPR049056">
    <property type="entry name" value="NAD_Glu_DH_HM3"/>
</dbReference>
<dbReference type="InterPro" id="IPR028971">
    <property type="entry name" value="NAD-GDH_cat"/>
</dbReference>
<comment type="caution">
    <text evidence="7">The sequence shown here is derived from an EMBL/GenBank/DDBJ whole genome shotgun (WGS) entry which is preliminary data.</text>
</comment>
<dbReference type="InterPro" id="IPR048381">
    <property type="entry name" value="GDH_C"/>
</dbReference>
<evidence type="ECO:0000259" key="4">
    <source>
        <dbReference type="Pfam" id="PF21075"/>
    </source>
</evidence>
<dbReference type="Proteomes" id="UP001615550">
    <property type="component" value="Unassembled WGS sequence"/>
</dbReference>
<dbReference type="Pfam" id="PF05088">
    <property type="entry name" value="Bac_GDH_CD"/>
    <property type="match status" value="1"/>
</dbReference>
<gene>
    <name evidence="7" type="ORF">ACD661_02685</name>
</gene>
<evidence type="ECO:0000313" key="8">
    <source>
        <dbReference type="Proteomes" id="UP001615550"/>
    </source>
</evidence>
<evidence type="ECO:0000259" key="2">
    <source>
        <dbReference type="Pfam" id="PF05088"/>
    </source>
</evidence>
<dbReference type="InterPro" id="IPR049058">
    <property type="entry name" value="NAD_Glu_DH_HM2"/>
</dbReference>
<dbReference type="Pfam" id="PF21073">
    <property type="entry name" value="GDH_HM1"/>
    <property type="match status" value="1"/>
</dbReference>
<dbReference type="EMBL" id="JBGORX010000001">
    <property type="protein sequence ID" value="MFJ1267458.1"/>
    <property type="molecule type" value="Genomic_DNA"/>
</dbReference>
<evidence type="ECO:0000259" key="5">
    <source>
        <dbReference type="Pfam" id="PF21076"/>
    </source>
</evidence>
<dbReference type="InterPro" id="IPR049059">
    <property type="entry name" value="NAD_Glu_DH_HM1"/>
</dbReference>
<dbReference type="InterPro" id="IPR049064">
    <property type="entry name" value="NAD_Glu_DH_ACT3"/>
</dbReference>
<dbReference type="Gene3D" id="3.40.50.720">
    <property type="entry name" value="NAD(P)-binding Rossmann-like Domain"/>
    <property type="match status" value="1"/>
</dbReference>
<protein>
    <submittedName>
        <fullName evidence="7">NAD-glutamate dehydrogenase</fullName>
    </submittedName>
</protein>
<dbReference type="Pfam" id="PF21078">
    <property type="entry name" value="GDH_HM3"/>
    <property type="match status" value="1"/>
</dbReference>
<dbReference type="InterPro" id="IPR046346">
    <property type="entry name" value="Aminoacid_DH-like_N_sf"/>
</dbReference>
<feature type="domain" description="NAD-glutamate dehydrogenase ACT3" evidence="6">
    <location>
        <begin position="556"/>
        <end position="626"/>
    </location>
</feature>
<dbReference type="Pfam" id="PF21075">
    <property type="entry name" value="GDH_ACT1"/>
    <property type="match status" value="1"/>
</dbReference>
<evidence type="ECO:0000256" key="1">
    <source>
        <dbReference type="ARBA" id="ARBA00023002"/>
    </source>
</evidence>
<evidence type="ECO:0000259" key="6">
    <source>
        <dbReference type="Pfam" id="PF21077"/>
    </source>
</evidence>
<evidence type="ECO:0000313" key="7">
    <source>
        <dbReference type="EMBL" id="MFJ1267458.1"/>
    </source>
</evidence>
<dbReference type="Pfam" id="PF21074">
    <property type="entry name" value="GDH_C"/>
    <property type="match status" value="1"/>
</dbReference>
<evidence type="ECO:0000259" key="3">
    <source>
        <dbReference type="Pfam" id="PF21074"/>
    </source>
</evidence>
<dbReference type="InterPro" id="IPR049062">
    <property type="entry name" value="NAD_Glu_DH_ACT2"/>
</dbReference>
<dbReference type="Pfam" id="PF21077">
    <property type="entry name" value="GDH_ACT3"/>
    <property type="match status" value="1"/>
</dbReference>
<feature type="domain" description="NAD-glutamate dehydrogenase ACT2" evidence="5">
    <location>
        <begin position="411"/>
        <end position="500"/>
    </location>
</feature>
<dbReference type="InterPro" id="IPR036291">
    <property type="entry name" value="NAD(P)-bd_dom_sf"/>
</dbReference>
<dbReference type="PIRSF" id="PIRSF036761">
    <property type="entry name" value="GDH_Mll4104"/>
    <property type="match status" value="1"/>
</dbReference>
<feature type="domain" description="NAD-glutamate dehydrogenase catalytic" evidence="2">
    <location>
        <begin position="734"/>
        <end position="1228"/>
    </location>
</feature>
<feature type="domain" description="NAD-glutamate dehydrogenase N-terminal ACT1" evidence="4">
    <location>
        <begin position="35"/>
        <end position="180"/>
    </location>
</feature>
<keyword evidence="1" id="KW-0560">Oxidoreductase</keyword>
<dbReference type="Pfam" id="PF21079">
    <property type="entry name" value="GDH_HM2"/>
    <property type="match status" value="1"/>
</dbReference>
<dbReference type="PANTHER" id="PTHR43403">
    <property type="entry name" value="NAD-SPECIFIC GLUTAMATE DEHYDROGENASE"/>
    <property type="match status" value="1"/>
</dbReference>
<dbReference type="PANTHER" id="PTHR43403:SF1">
    <property type="entry name" value="NAD-SPECIFIC GLUTAMATE DEHYDROGENASE"/>
    <property type="match status" value="1"/>
</dbReference>
<dbReference type="InterPro" id="IPR024727">
    <property type="entry name" value="NAD_Glu_DH_N_ACT1"/>
</dbReference>
<feature type="domain" description="NAD-specific glutamate dehydrogenase C-terminal" evidence="3">
    <location>
        <begin position="1273"/>
        <end position="1610"/>
    </location>
</feature>
<dbReference type="InterPro" id="IPR007780">
    <property type="entry name" value="NAD_Glu_DH_bac"/>
</dbReference>
<accession>A0ABW8D434</accession>
<sequence length="1626" mass="185615">MSYKFEEGKGVLIEAIVDRIKSSMTGEQAEFCAEFAKQLYGTVAMEDLSAWELDDLYGAVANFWSLLSERKPHETKIRIYNPDFERHGWQTTHTVIEVVCDDMPFLVDSLRLVIHRMGLASHLSIHMGGIRVKRDQNNHISAILPRDNTGEENGVIHEAPLFLEIDRQTDPKVLQELHDRCLHALEDNRVVFEDWEKMRSEVREAVVEIDKVSSALDDGEVAETKAFLQWIEDHHFTFLGIRDYELVQKGGETLLQAIPETGLGVLRESVTKSMTRSISAMAPEAREFTLSPRILVMSKTNTLASVHRDAYTDYIGVKRFDAQGNVIGERRIIGLYTSAAYHTNPTQIPFLRRKVAVIMENSHLKPRSHAAKVLLNILETLPRDDLIQGTEEELLEIAMGIFYMQDRKRIRLFARMDVYRRFVSCLVYVPKERVNTELRMAMKRILETSFNSVDINYTTLFTESVLARIHFIIKIDPENCPEYDFKEIEMKLIEAGRSWTDDLQYNLYEAYGEEQANSLFARYRSAFPAAYCENFTARTAVYDIKHIEMLTPENPLGINFYRALDESENNFRLKVYHHDATIPLSDVLPILENLGLRAITERPYALKFDDGRVTWVNDFAIQYNRDGGVIELDNIKELFQNAFAKVWFSNAENDGFNQLVLAAGLNWREVAILRTYAKYFKQMGFTFSQEYMESALNNNVNIAKKLVQLFEIRCNPTEENALREHRFTELSEEILVDLDSVSNLDEDKIIRQYIHAISATLRTNFYQVDKHGNPKDYISIKLNSKTIPGLPKPYPMFEIFVYSPRLEGVHLRCGKVARGGLRWSDRREDFRTEILGLMKAQQVKNSVIVPSGAKGGFVPKNLPVNGSREEIMAEGIACYQIFIRALLDVTDNYVDNSVVKPDNVVCHDEDDPYLVVAADKGTATFSDLANAISLEYGFWLGDAFASGGSVGYDHKKMGITARGAWESVKRHFYELNIDIQNNDFTVVGIGDMAGDVFGNGMLLSRHIKLVGAFNHIHIFVDPDPNAELSFKERERLFNLPRSNWTDYDKKLISKGGGIFNRNAKSIPVSKEMQDLFGIKQTEIEPNDLIKTILKAKVDLLWSGGIGTYVKASSESNVNVGDRANDSTRVNAKQLRCKVIGEGGNLGMTQLARMEYSLGGGLVYTDFIDNSGGVNCSDKEVNIKILLNGIVAVGDLTPKQRNELLSEMTDDVAKLVLRDNFLQTRAISLSASQAMQALELQGRYIKELERTGKIDRSLEFLPDDKALQERKLMGQGLGRPGIAVLMCYSKSILKEQILASGVPEENYMEQFLINSFPKQLQERFSKQMQDHPLKREIIATKLSNIIVNEMGFTYVYRLQDETGAPVSAIVRAYMITRTVLNLESIWKQIEDLGTQISAQRQIEMMMFYVRLSRRITRWFLRTQRKTMDISEVVRLYSQGMNELKMSIPSILSEERRARYEEHHQELIKESIPAGLAHELTVARGLFSATDIIEIASKRDMKVSQVAEVYFGIGEFLDLAWIRKQIIMHPTDNHWESLSREALRDDLDWQQRHLTDGLLNYDGASSDLHERLTSWGDAHTALIERWHFILSDLKASTVLNYTMFFVAIRELLDLTQTTLQSYSEVEMA</sequence>